<dbReference type="Gene3D" id="3.40.50.10710">
    <property type="entry name" value="Metallo-hydrolase/oxidoreductase"/>
    <property type="match status" value="1"/>
</dbReference>
<dbReference type="InterPro" id="IPR001279">
    <property type="entry name" value="Metallo-B-lactamas"/>
</dbReference>
<keyword evidence="2" id="KW-0479">Metal-binding</keyword>
<name>A0ABQ5VU34_9RHOB</name>
<keyword evidence="4" id="KW-0862">Zinc</keyword>
<reference evidence="9" key="1">
    <citation type="journal article" date="2019" name="Int. J. Syst. Evol. Microbiol.">
        <title>The Global Catalogue of Microorganisms (GCM) 10K type strain sequencing project: providing services to taxonomists for standard genome sequencing and annotation.</title>
        <authorList>
            <consortium name="The Broad Institute Genomics Platform"/>
            <consortium name="The Broad Institute Genome Sequencing Center for Infectious Disease"/>
            <person name="Wu L."/>
            <person name="Ma J."/>
        </authorList>
    </citation>
    <scope>NUCLEOTIDE SEQUENCE [LARGE SCALE GENOMIC DNA]</scope>
    <source>
        <strain evidence="9">NBRC 110140</strain>
    </source>
</reference>
<keyword evidence="3 8" id="KW-0378">Hydrolase</keyword>
<dbReference type="Pfam" id="PF17770">
    <property type="entry name" value="RNase_J_C"/>
    <property type="match status" value="1"/>
</dbReference>
<proteinExistence type="predicted"/>
<dbReference type="InterPro" id="IPR011108">
    <property type="entry name" value="RMMBL"/>
</dbReference>
<evidence type="ECO:0000256" key="4">
    <source>
        <dbReference type="ARBA" id="ARBA00022833"/>
    </source>
</evidence>
<gene>
    <name evidence="8" type="ORF">GCM10007939_10450</name>
</gene>
<dbReference type="SMART" id="SM00849">
    <property type="entry name" value="Lactamase_B"/>
    <property type="match status" value="1"/>
</dbReference>
<keyword evidence="9" id="KW-1185">Reference proteome</keyword>
<sequence length="555" mass="59968">MTSKNKLIYLPLGGAGEIGMNMYLYGYGPSGQERYILADVGVTFPSMDGTPGVDLIMADTQFIQQRADQLDGIFITHAHEDHIGAIGLLFPRLNAPIYCRKFTAAVARAKMEDRGLDASAIEILPPYPEMQKVGPFSVGILPVPHSIPEASGLVIEVGGLRVVHTGDLKLDADPIVGEAFDPDMFKALGKKGVDVLVCDSTNVFSNKEGRSESTLQAPIAKMISEASGMVVATTFASNVARLKTLAEAGVAAGRSVCVLGRSMQRMLGYATQSGVLTDFPPRIDLEDVASVPRENLMLIVTGSQGEGRAASAQLARGKYLGLTMKENDTFLFSSKTIPGNEVPVGRIINSLAMQGVKVIDDSAEIYHVSGHANRPDLQRVHALLQPTTLIPMHGEYRHLKEHAQLAISNGMQAIVAPNGSVVEIDEKGAKVVDTIETGRIYLDGKQLIGAYDGVVLERIRMATRGFVAVSLVMEDADVLGVWAEVVGLPELSEAEEPLVTQIEEQIERVLVSQKAKRLLDDEEVEHLVARTVSRICRDEVGKKPVSRILINRLES</sequence>
<dbReference type="CDD" id="cd07714">
    <property type="entry name" value="RNaseJ_MBL-fold"/>
    <property type="match status" value="1"/>
</dbReference>
<evidence type="ECO:0000256" key="2">
    <source>
        <dbReference type="ARBA" id="ARBA00022723"/>
    </source>
</evidence>
<feature type="domain" description="Metallo-beta-lactamase" evidence="7">
    <location>
        <begin position="19"/>
        <end position="219"/>
    </location>
</feature>
<dbReference type="Pfam" id="PF22505">
    <property type="entry name" value="RNase_J_b_CASP"/>
    <property type="match status" value="1"/>
</dbReference>
<evidence type="ECO:0000256" key="3">
    <source>
        <dbReference type="ARBA" id="ARBA00022801"/>
    </source>
</evidence>
<evidence type="ECO:0000313" key="9">
    <source>
        <dbReference type="Proteomes" id="UP001156694"/>
    </source>
</evidence>
<accession>A0ABQ5VU34</accession>
<dbReference type="InterPro" id="IPR036866">
    <property type="entry name" value="RibonucZ/Hydroxyglut_hydro"/>
</dbReference>
<protein>
    <submittedName>
        <fullName evidence="8">MBL fold hydrolase</fullName>
    </submittedName>
</protein>
<dbReference type="Pfam" id="PF07521">
    <property type="entry name" value="RMMBL"/>
    <property type="match status" value="1"/>
</dbReference>
<organism evidence="8 9">
    <name type="scientific">Amylibacter marinus</name>
    <dbReference type="NCBI Taxonomy" id="1475483"/>
    <lineage>
        <taxon>Bacteria</taxon>
        <taxon>Pseudomonadati</taxon>
        <taxon>Pseudomonadota</taxon>
        <taxon>Alphaproteobacteria</taxon>
        <taxon>Rhodobacterales</taxon>
        <taxon>Paracoccaceae</taxon>
        <taxon>Amylibacter</taxon>
    </lineage>
</organism>
<dbReference type="Gene3D" id="3.10.20.580">
    <property type="match status" value="1"/>
</dbReference>
<dbReference type="InterPro" id="IPR041636">
    <property type="entry name" value="RNase_J_C"/>
</dbReference>
<dbReference type="Pfam" id="PF00753">
    <property type="entry name" value="Lactamase_B"/>
    <property type="match status" value="1"/>
</dbReference>
<dbReference type="EMBL" id="BSNN01000002">
    <property type="protein sequence ID" value="GLQ34762.1"/>
    <property type="molecule type" value="Genomic_DNA"/>
</dbReference>
<dbReference type="Gene3D" id="3.60.15.10">
    <property type="entry name" value="Ribonuclease Z/Hydroxyacylglutathione hydrolase-like"/>
    <property type="match status" value="1"/>
</dbReference>
<dbReference type="InterPro" id="IPR055132">
    <property type="entry name" value="RNase_J_b_CASP"/>
</dbReference>
<dbReference type="SUPFAM" id="SSF56281">
    <property type="entry name" value="Metallo-hydrolase/oxidoreductase"/>
    <property type="match status" value="1"/>
</dbReference>
<comment type="caution">
    <text evidence="8">The sequence shown here is derived from an EMBL/GenBank/DDBJ whole genome shotgun (WGS) entry which is preliminary data.</text>
</comment>
<keyword evidence="1" id="KW-0540">Nuclease</keyword>
<evidence type="ECO:0000313" key="8">
    <source>
        <dbReference type="EMBL" id="GLQ34762.1"/>
    </source>
</evidence>
<dbReference type="PANTHER" id="PTHR43694">
    <property type="entry name" value="RIBONUCLEASE J"/>
    <property type="match status" value="1"/>
</dbReference>
<evidence type="ECO:0000256" key="5">
    <source>
        <dbReference type="ARBA" id="ARBA00022839"/>
    </source>
</evidence>
<keyword evidence="5" id="KW-0269">Exonuclease</keyword>
<evidence type="ECO:0000256" key="6">
    <source>
        <dbReference type="ARBA" id="ARBA00022884"/>
    </source>
</evidence>
<evidence type="ECO:0000256" key="1">
    <source>
        <dbReference type="ARBA" id="ARBA00022722"/>
    </source>
</evidence>
<dbReference type="PANTHER" id="PTHR43694:SF1">
    <property type="entry name" value="RIBONUCLEASE J"/>
    <property type="match status" value="1"/>
</dbReference>
<evidence type="ECO:0000259" key="7">
    <source>
        <dbReference type="SMART" id="SM00849"/>
    </source>
</evidence>
<dbReference type="RefSeq" id="WP_284376739.1">
    <property type="nucleotide sequence ID" value="NZ_BSNN01000002.1"/>
</dbReference>
<dbReference type="Proteomes" id="UP001156694">
    <property type="component" value="Unassembled WGS sequence"/>
</dbReference>
<dbReference type="InterPro" id="IPR042173">
    <property type="entry name" value="RNase_J_2"/>
</dbReference>
<keyword evidence="6" id="KW-0694">RNA-binding</keyword>
<dbReference type="GO" id="GO:0016787">
    <property type="term" value="F:hydrolase activity"/>
    <property type="evidence" value="ECO:0007669"/>
    <property type="project" value="UniProtKB-KW"/>
</dbReference>